<dbReference type="EMBL" id="AP010904">
    <property type="protein sequence ID" value="BAH73998.1"/>
    <property type="molecule type" value="Genomic_DNA"/>
</dbReference>
<dbReference type="AlphaFoldDB" id="C4XI36"/>
<dbReference type="eggNOG" id="COG2372">
    <property type="taxonomic scope" value="Bacteria"/>
</dbReference>
<dbReference type="OrthoDB" id="9815598at2"/>
<evidence type="ECO:0008006" key="4">
    <source>
        <dbReference type="Google" id="ProtNLM"/>
    </source>
</evidence>
<dbReference type="Proteomes" id="UP000009071">
    <property type="component" value="Chromosome"/>
</dbReference>
<feature type="chain" id="PRO_5002945724" description="Nickel transport protein" evidence="1">
    <location>
        <begin position="26"/>
        <end position="202"/>
    </location>
</feature>
<organism evidence="2 3">
    <name type="scientific">Solidesulfovibrio magneticus (strain ATCC 700980 / DSM 13731 / RS-1)</name>
    <name type="common">Desulfovibrio magneticus</name>
    <dbReference type="NCBI Taxonomy" id="573370"/>
    <lineage>
        <taxon>Bacteria</taxon>
        <taxon>Pseudomonadati</taxon>
        <taxon>Thermodesulfobacteriota</taxon>
        <taxon>Desulfovibrionia</taxon>
        <taxon>Desulfovibrionales</taxon>
        <taxon>Desulfovibrionaceae</taxon>
        <taxon>Solidesulfovibrio</taxon>
    </lineage>
</organism>
<dbReference type="HOGENOM" id="CLU_1352820_0_0_7"/>
<keyword evidence="1" id="KW-0732">Signal</keyword>
<dbReference type="RefSeq" id="WP_012750079.1">
    <property type="nucleotide sequence ID" value="NC_012796.1"/>
</dbReference>
<reference evidence="2 3" key="1">
    <citation type="journal article" date="2009" name="Genome Res.">
        <title>Whole genome sequence of Desulfovibrio magneticus strain RS-1 revealed common gene clusters in magnetotactic bacteria.</title>
        <authorList>
            <person name="Nakazawa H."/>
            <person name="Arakaki A."/>
            <person name="Narita-Yamada S."/>
            <person name="Yashiro I."/>
            <person name="Jinno K."/>
            <person name="Aoki N."/>
            <person name="Tsuruyama A."/>
            <person name="Okamura Y."/>
            <person name="Tanikawa S."/>
            <person name="Fujita N."/>
            <person name="Takeyama H."/>
            <person name="Matsunaga T."/>
        </authorList>
    </citation>
    <scope>NUCLEOTIDE SEQUENCE [LARGE SCALE GENOMIC DNA]</scope>
    <source>
        <strain evidence="3">ATCC 700980 / DSM 13731 / RS-1</strain>
    </source>
</reference>
<feature type="signal peptide" evidence="1">
    <location>
        <begin position="1"/>
        <end position="25"/>
    </location>
</feature>
<evidence type="ECO:0000313" key="2">
    <source>
        <dbReference type="EMBL" id="BAH73998.1"/>
    </source>
</evidence>
<evidence type="ECO:0000256" key="1">
    <source>
        <dbReference type="SAM" id="SignalP"/>
    </source>
</evidence>
<sequence length="202" mass="19888">MFRLPLALTALCLVAAVWHPAGAMAHGVGSRELDPGAARAMVFLYADGEAMAFAQVQVTAPDGTVHQSARTDGKGGFAFLPSGSGVWRVAASDGQGHRAEREVAVGATSALGSSGGAKAAGTNPGVFSQTAGGVGDVTGQPGQPGAPQQSGAATMTASALAAMPAQAASTAGIGPNWRDVALGLSLLANLGLGAACLRRRGR</sequence>
<dbReference type="KEGG" id="dma:DMR_05070"/>
<keyword evidence="3" id="KW-1185">Reference proteome</keyword>
<proteinExistence type="predicted"/>
<dbReference type="STRING" id="573370.DMR_05070"/>
<gene>
    <name evidence="2" type="ordered locus">DMR_05070</name>
</gene>
<accession>C4XI36</accession>
<protein>
    <recommendedName>
        <fullName evidence="4">Nickel transport protein</fullName>
    </recommendedName>
</protein>
<name>C4XI36_SOLM1</name>
<evidence type="ECO:0000313" key="3">
    <source>
        <dbReference type="Proteomes" id="UP000009071"/>
    </source>
</evidence>